<gene>
    <name evidence="2" type="ORF">E5986_09935</name>
</gene>
<protein>
    <submittedName>
        <fullName evidence="2">Helix-turn-helix domain-containing protein</fullName>
    </submittedName>
</protein>
<dbReference type="AlphaFoldDB" id="A0A4S4FZY4"/>
<sequence length="482" mass="53638">MQGKGGPVLTTKEAAALLGVSPRRVNNLIEVGALKAQKFGRAWMVDEASVRERVQAKPQRGRPRADAGVETARYTLMCHDHEVLAFTYHGRTGSVAAVEPLDGIAWKPFGVGRRDREPNRYDMAEWLRDRAIPGLRPHLPSALRDLAVRTPAVLMFQSWGLSLSDPYWFRPEGVEVSWAAVNYYDNGYDEDFGDLMLTGLSPRNAGEPAFADGRPASGAKGAPAITRSPDTATNGMLSKTWVRRRGTDYLIKGGTGNENREPYNEKLATRLLERLLDPNEFVPYTVTERHGRAYSSCANMAGPDTELIPAQDVLTAFGITEGRDLHTGYLRALEELGVEDGRRLIDKMIVADYLMANFDRHTHNFGLLRSVEGLDGYRIAPLFDHGCGFYSRATTAELEARPYVWESHPFREYPSQQLALVEDLGWYDPSALDGFLDDIAEVLGENPEIDERFIAAVQKQTERQIQTVNDLAAERGVVVAGW</sequence>
<name>A0A4S4FZY4_9ACTN</name>
<proteinExistence type="predicted"/>
<dbReference type="Gene3D" id="1.10.1070.20">
    <property type="match status" value="1"/>
</dbReference>
<feature type="domain" description="Helix-turn-helix" evidence="1">
    <location>
        <begin position="8"/>
        <end position="56"/>
    </location>
</feature>
<evidence type="ECO:0000313" key="2">
    <source>
        <dbReference type="EMBL" id="THG36443.1"/>
    </source>
</evidence>
<dbReference type="Pfam" id="PF12728">
    <property type="entry name" value="HTH_17"/>
    <property type="match status" value="1"/>
</dbReference>
<evidence type="ECO:0000259" key="1">
    <source>
        <dbReference type="Pfam" id="PF12728"/>
    </source>
</evidence>
<comment type="caution">
    <text evidence="2">The sequence shown here is derived from an EMBL/GenBank/DDBJ whole genome shotgun (WGS) entry which is preliminary data.</text>
</comment>
<reference evidence="2 3" key="1">
    <citation type="submission" date="2019-04" db="EMBL/GenBank/DDBJ databases">
        <title>Microbes associate with the intestines of laboratory mice.</title>
        <authorList>
            <person name="Navarre W."/>
            <person name="Wong E."/>
            <person name="Huang K.C."/>
            <person name="Tropini C."/>
            <person name="Ng K."/>
            <person name="Yu B."/>
        </authorList>
    </citation>
    <scope>NUCLEOTIDE SEQUENCE [LARGE SCALE GENOMIC DNA]</scope>
    <source>
        <strain evidence="2 3">NM80_B27</strain>
    </source>
</reference>
<dbReference type="Proteomes" id="UP000308978">
    <property type="component" value="Unassembled WGS sequence"/>
</dbReference>
<organism evidence="2 3">
    <name type="scientific">Adlercreutzia caecimuris</name>
    <dbReference type="NCBI Taxonomy" id="671266"/>
    <lineage>
        <taxon>Bacteria</taxon>
        <taxon>Bacillati</taxon>
        <taxon>Actinomycetota</taxon>
        <taxon>Coriobacteriia</taxon>
        <taxon>Eggerthellales</taxon>
        <taxon>Eggerthellaceae</taxon>
        <taxon>Adlercreutzia</taxon>
    </lineage>
</organism>
<evidence type="ECO:0000313" key="3">
    <source>
        <dbReference type="Proteomes" id="UP000308978"/>
    </source>
</evidence>
<dbReference type="EMBL" id="SSTJ01000016">
    <property type="protein sequence ID" value="THG36443.1"/>
    <property type="molecule type" value="Genomic_DNA"/>
</dbReference>
<dbReference type="InterPro" id="IPR041657">
    <property type="entry name" value="HTH_17"/>
</dbReference>
<accession>A0A4S4FZY4</accession>